<protein>
    <submittedName>
        <fullName evidence="3">Uncharacterized protein</fullName>
    </submittedName>
</protein>
<dbReference type="AlphaFoldDB" id="A0A139GYN9"/>
<feature type="region of interest" description="Disordered" evidence="2">
    <location>
        <begin position="92"/>
        <end position="127"/>
    </location>
</feature>
<proteinExistence type="predicted"/>
<sequence length="447" mass="51172">MSSQPRGKWAANKSAYQAYLQKNKIESAYQLRPQQLLALFNITGVAPNKQQMKNFLQNCLLKYWGADRENLIGKKTKAAWVDEMVQDAYNCEVEGGEGGGEEEEATYEGPKEGKDGEKEGNEDMQSQMDVDQDDHQFANNTEVSGSAVETGGTLLREEAQVSRLSDQLRQRQFKIDDRERALEDREKALDEYEEHLVTRAVEISTREAEVDQQEILLSNKESGLKSSEQKLRKDKDSFRIDQENWEKCYRAKSGFLDESEERLRKKRNDDAEKLRALEVENKKVNLELREMTALLKEQSGLLADYAKVINEKQDEMEKKDEAIKQKDKEMKEMREAKEAKKAKEAKERNFDIEEASSALTLSPTFIPPNLQFWTSRLRASASVTAEDKSKFQQTCKDLCAKSTLVEELQGVNACWEKGQLVPALRKLKALVGGVWEEVKLVNIIYMT</sequence>
<dbReference type="Proteomes" id="UP000070133">
    <property type="component" value="Unassembled WGS sequence"/>
</dbReference>
<evidence type="ECO:0000313" key="4">
    <source>
        <dbReference type="Proteomes" id="UP000070133"/>
    </source>
</evidence>
<comment type="caution">
    <text evidence="3">The sequence shown here is derived from an EMBL/GenBank/DDBJ whole genome shotgun (WGS) entry which is preliminary data.</text>
</comment>
<accession>A0A139GYN9</accession>
<evidence type="ECO:0000256" key="1">
    <source>
        <dbReference type="SAM" id="Coils"/>
    </source>
</evidence>
<name>A0A139GYN9_9PEZI</name>
<feature type="coiled-coil region" evidence="1">
    <location>
        <begin position="260"/>
        <end position="356"/>
    </location>
</feature>
<reference evidence="3 4" key="1">
    <citation type="submission" date="2015-07" db="EMBL/GenBank/DDBJ databases">
        <title>Comparative genomics of the Sigatoka disease complex on banana suggests a link between parallel evolutionary changes in Pseudocercospora fijiensis and Pseudocercospora eumusae and increased virulence on the banana host.</title>
        <authorList>
            <person name="Chang T.-C."/>
            <person name="Salvucci A."/>
            <person name="Crous P.W."/>
            <person name="Stergiopoulos I."/>
        </authorList>
    </citation>
    <scope>NUCLEOTIDE SEQUENCE [LARGE SCALE GENOMIC DNA]</scope>
    <source>
        <strain evidence="3 4">CBS 114824</strain>
    </source>
</reference>
<dbReference type="OrthoDB" id="3650480at2759"/>
<keyword evidence="4" id="KW-1185">Reference proteome</keyword>
<dbReference type="EMBL" id="LFZN01000223">
    <property type="protein sequence ID" value="KXS95303.1"/>
    <property type="molecule type" value="Genomic_DNA"/>
</dbReference>
<evidence type="ECO:0000256" key="2">
    <source>
        <dbReference type="SAM" id="MobiDB-lite"/>
    </source>
</evidence>
<organism evidence="3 4">
    <name type="scientific">Pseudocercospora eumusae</name>
    <dbReference type="NCBI Taxonomy" id="321146"/>
    <lineage>
        <taxon>Eukaryota</taxon>
        <taxon>Fungi</taxon>
        <taxon>Dikarya</taxon>
        <taxon>Ascomycota</taxon>
        <taxon>Pezizomycotina</taxon>
        <taxon>Dothideomycetes</taxon>
        <taxon>Dothideomycetidae</taxon>
        <taxon>Mycosphaerellales</taxon>
        <taxon>Mycosphaerellaceae</taxon>
        <taxon>Pseudocercospora</taxon>
    </lineage>
</organism>
<keyword evidence="1" id="KW-0175">Coiled coil</keyword>
<gene>
    <name evidence="3" type="ORF">AC578_2196</name>
</gene>
<evidence type="ECO:0000313" key="3">
    <source>
        <dbReference type="EMBL" id="KXS95303.1"/>
    </source>
</evidence>
<feature type="compositionally biased region" description="Basic and acidic residues" evidence="2">
    <location>
        <begin position="109"/>
        <end position="121"/>
    </location>
</feature>